<feature type="transmembrane region" description="Helical" evidence="7">
    <location>
        <begin position="58"/>
        <end position="77"/>
    </location>
</feature>
<evidence type="ECO:0000259" key="8">
    <source>
        <dbReference type="Pfam" id="PF00892"/>
    </source>
</evidence>
<feature type="transmembrane region" description="Helical" evidence="7">
    <location>
        <begin position="316"/>
        <end position="333"/>
    </location>
</feature>
<evidence type="ECO:0000256" key="1">
    <source>
        <dbReference type="ARBA" id="ARBA00004651"/>
    </source>
</evidence>
<accession>A0A3L8PU44</accession>
<dbReference type="PANTHER" id="PTHR42920:SF5">
    <property type="entry name" value="EAMA DOMAIN-CONTAINING PROTEIN"/>
    <property type="match status" value="1"/>
</dbReference>
<dbReference type="Gene3D" id="1.10.3730.20">
    <property type="match status" value="1"/>
</dbReference>
<dbReference type="AlphaFoldDB" id="A0A3L8PU44"/>
<keyword evidence="10" id="KW-1185">Reference proteome</keyword>
<evidence type="ECO:0000256" key="6">
    <source>
        <dbReference type="ARBA" id="ARBA00023136"/>
    </source>
</evidence>
<reference evidence="9 10" key="1">
    <citation type="submission" date="2018-10" db="EMBL/GenBank/DDBJ databases">
        <title>Aeromicrobium sp. 9W16Y-2 whole genome shotgun sequence.</title>
        <authorList>
            <person name="Li F."/>
        </authorList>
    </citation>
    <scope>NUCLEOTIDE SEQUENCE [LARGE SCALE GENOMIC DNA]</scope>
    <source>
        <strain evidence="9 10">9W16Y-2</strain>
    </source>
</reference>
<dbReference type="PANTHER" id="PTHR42920">
    <property type="entry name" value="OS03G0707200 PROTEIN-RELATED"/>
    <property type="match status" value="1"/>
</dbReference>
<keyword evidence="6 7" id="KW-0472">Membrane</keyword>
<comment type="subcellular location">
    <subcellularLocation>
        <location evidence="1">Cell membrane</location>
        <topology evidence="1">Multi-pass membrane protein</topology>
    </subcellularLocation>
</comment>
<name>A0A3L8PU44_9ACTN</name>
<dbReference type="OrthoDB" id="154915at2"/>
<evidence type="ECO:0000256" key="7">
    <source>
        <dbReference type="SAM" id="Phobius"/>
    </source>
</evidence>
<evidence type="ECO:0000256" key="2">
    <source>
        <dbReference type="ARBA" id="ARBA00007362"/>
    </source>
</evidence>
<feature type="transmembrane region" description="Helical" evidence="7">
    <location>
        <begin position="205"/>
        <end position="229"/>
    </location>
</feature>
<feature type="domain" description="EamA" evidence="8">
    <location>
        <begin position="59"/>
        <end position="194"/>
    </location>
</feature>
<keyword evidence="4 7" id="KW-0812">Transmembrane</keyword>
<evidence type="ECO:0000313" key="9">
    <source>
        <dbReference type="EMBL" id="RLV57552.1"/>
    </source>
</evidence>
<dbReference type="Pfam" id="PF00892">
    <property type="entry name" value="EamA"/>
    <property type="match status" value="2"/>
</dbReference>
<comment type="similarity">
    <text evidence="2">Belongs to the EamA transporter family.</text>
</comment>
<dbReference type="EMBL" id="RDBF01000001">
    <property type="protein sequence ID" value="RLV57552.1"/>
    <property type="molecule type" value="Genomic_DNA"/>
</dbReference>
<protein>
    <submittedName>
        <fullName evidence="9">EamA family transporter</fullName>
    </submittedName>
</protein>
<feature type="transmembrane region" description="Helical" evidence="7">
    <location>
        <begin position="283"/>
        <end position="304"/>
    </location>
</feature>
<evidence type="ECO:0000256" key="5">
    <source>
        <dbReference type="ARBA" id="ARBA00022989"/>
    </source>
</evidence>
<dbReference type="SUPFAM" id="SSF103481">
    <property type="entry name" value="Multidrug resistance efflux transporter EmrE"/>
    <property type="match status" value="2"/>
</dbReference>
<proteinExistence type="inferred from homology"/>
<organism evidence="9 10">
    <name type="scientific">Aeromicrobium phragmitis</name>
    <dbReference type="NCBI Taxonomy" id="2478914"/>
    <lineage>
        <taxon>Bacteria</taxon>
        <taxon>Bacillati</taxon>
        <taxon>Actinomycetota</taxon>
        <taxon>Actinomycetes</taxon>
        <taxon>Propionibacteriales</taxon>
        <taxon>Nocardioidaceae</taxon>
        <taxon>Aeromicrobium</taxon>
    </lineage>
</organism>
<feature type="transmembrane region" description="Helical" evidence="7">
    <location>
        <begin position="122"/>
        <end position="141"/>
    </location>
</feature>
<evidence type="ECO:0000313" key="10">
    <source>
        <dbReference type="Proteomes" id="UP000282515"/>
    </source>
</evidence>
<gene>
    <name evidence="9" type="ORF">D9V41_02695</name>
</gene>
<dbReference type="InterPro" id="IPR037185">
    <property type="entry name" value="EmrE-like"/>
</dbReference>
<dbReference type="GO" id="GO:0005886">
    <property type="term" value="C:plasma membrane"/>
    <property type="evidence" value="ECO:0007669"/>
    <property type="project" value="UniProtKB-SubCell"/>
</dbReference>
<feature type="transmembrane region" description="Helical" evidence="7">
    <location>
        <begin position="241"/>
        <end position="263"/>
    </location>
</feature>
<feature type="transmembrane region" description="Helical" evidence="7">
    <location>
        <begin position="339"/>
        <end position="361"/>
    </location>
</feature>
<dbReference type="InterPro" id="IPR000620">
    <property type="entry name" value="EamA_dom"/>
</dbReference>
<keyword evidence="3" id="KW-1003">Cell membrane</keyword>
<feature type="transmembrane region" description="Helical" evidence="7">
    <location>
        <begin position="92"/>
        <end position="110"/>
    </location>
</feature>
<feature type="domain" description="EamA" evidence="8">
    <location>
        <begin position="206"/>
        <end position="354"/>
    </location>
</feature>
<evidence type="ECO:0000256" key="4">
    <source>
        <dbReference type="ARBA" id="ARBA00022692"/>
    </source>
</evidence>
<sequence>MAAAGTGSRCWRVCMRRCRQACRRGMPEGARTPIGDEGKPWRHPSPALCDDGPVSRPVIGYALVVTAAVIFGVNAGVSRVPVQAGLGIDSYTAFRLTGAALTFWLLAALVDRTAFRVPRGRAFVLVVALGIAGVLGAQATYNVTVNRLPLGVALLLEYLAPAIVVLWVRFVRREPVHPRLYPAIVVSLVGLALVGQVWRGLTLDGIGVLVGLLSAACLASYFLLGEALTAHEGATSSPLQTVVWSFGIAAVAVNLYEPFWTAFDVLGQDTALLGRFEDVTVPGWLPMAYIVLLGTVAPFFLYLLAMQFVPSTRASVVAMLEPVVALVVGWLWFTEVLSTAQTIGVVVVLTGVVVAQSARLVRGENVPAAP</sequence>
<feature type="transmembrane region" description="Helical" evidence="7">
    <location>
        <begin position="147"/>
        <end position="168"/>
    </location>
</feature>
<feature type="transmembrane region" description="Helical" evidence="7">
    <location>
        <begin position="180"/>
        <end position="199"/>
    </location>
</feature>
<keyword evidence="5 7" id="KW-1133">Transmembrane helix</keyword>
<comment type="caution">
    <text evidence="9">The sequence shown here is derived from an EMBL/GenBank/DDBJ whole genome shotgun (WGS) entry which is preliminary data.</text>
</comment>
<dbReference type="InterPro" id="IPR051258">
    <property type="entry name" value="Diverse_Substrate_Transporter"/>
</dbReference>
<evidence type="ECO:0000256" key="3">
    <source>
        <dbReference type="ARBA" id="ARBA00022475"/>
    </source>
</evidence>
<dbReference type="Proteomes" id="UP000282515">
    <property type="component" value="Unassembled WGS sequence"/>
</dbReference>